<protein>
    <submittedName>
        <fullName evidence="2">Uncharacterized protein</fullName>
    </submittedName>
</protein>
<dbReference type="AlphaFoldDB" id="A0A2S9YM44"/>
<feature type="region of interest" description="Disordered" evidence="1">
    <location>
        <begin position="590"/>
        <end position="616"/>
    </location>
</feature>
<sequence>MSQPPRTRKQPSSEVHWRRGEVVDAGEGSGGGSSSPWTRIFTVIALLFLFDLVLGHGMTPADNTPTPEDRRGLRRVLRMAADDPGRSVLLIGDSVIAGDVMAGHVQGWERQRVIDHMAAELAAETELGLHQIALDGMLPIDIEHVVAELDRVDPEGRVEVVLELNLRYFSAAYAEQHTCSREVLCELAPTLAAGSGGTLDYAWRGLAEGAGWIDDVLLDSAPVHRRRVALGERPRLDEVYGLAVPRVSERADAGEVDAALVHAQAQAAGRVLEHYRSATLSPAGGASAQVDALRRTLARLHDRGRRALIFVTPLADAFAEQATPGPQLGALHSQIGALVHELADSRLRFVDLDHPLFVDDLFIDHCHLWPSGNRLLALNLLHELSAPMRSRPPEAAMVVAEDFDQTLVSRVDQGYAEGAAWQALFDTPDGIDASDDASWIVVADTQNHMLRQLRGHMRVVEPLAGQPGKRGSLDGSSTRAATLYRPRHPTIIGDAVVFIDGLRRERVRIVEHAKRVDHGRVRTLTWEGPHCSAYRRLRASEGMLYLLCDDGRLLGVGLEVAVGSPASVAGEASELLAPFLAPAWAQAGAAQLEPEPTSAEATSAEAAPVDATSAEATPAKLAPVEPPPQLARPHRFDVAPGGRLFFSDQHQRIWEAKLTDDGAALVDDPQLAFANTSASLLPWEDRETFPFDFDQLGLAAISDLRWVERYGGLLIADEHPIAPKKADPRIERELSERVHLRLFDLEAGQIYPWVKPIPHGEAYSLWNARANAVVSYFHRGSYVVAQNDASLIWIERDRSRLFRLSDGLLGLIKFGNRNGLWAKVELYDTIANVAPDAALNAYRPDRYFDERFDPFTRAGPYLGVMVGSSLTTLVDRIGNYSLGRRLELELQRELGYRDNLRLDLFQRTAPSASLKSEVGMIDKLISAGVGFDVIFVEINDHRGRFLRDTPKRKDWLAQLSRLERLASKSGALVILFDNSALDADGRDGLRASAASTHELLDAGRMLGFLVLEPTDRMLRDLLVESPWGTQPWGHSEHHGAPYAIDRTAEVLAQLSYPRISRFLAGREPAHRRPLERGTKRGKRLADAFEGLELDTSALPEVAPTYLQQTYDAGHVQVFVDLAGFAKLGRSEAELDRIAAAVVVGVLDGEAYGQLASKITVTLVEFDNYDEYGEGVLESATTRWSETFKAATLAEFLGRAAAP</sequence>
<dbReference type="OrthoDB" id="9774579at2"/>
<comment type="caution">
    <text evidence="2">The sequence shown here is derived from an EMBL/GenBank/DDBJ whole genome shotgun (WGS) entry which is preliminary data.</text>
</comment>
<dbReference type="EMBL" id="PVNL01000080">
    <property type="protein sequence ID" value="PRQ06180.1"/>
    <property type="molecule type" value="Genomic_DNA"/>
</dbReference>
<feature type="region of interest" description="Disordered" evidence="1">
    <location>
        <begin position="1"/>
        <end position="33"/>
    </location>
</feature>
<gene>
    <name evidence="2" type="ORF">ENSA7_40980</name>
</gene>
<accession>A0A2S9YM44</accession>
<feature type="compositionally biased region" description="Polar residues" evidence="1">
    <location>
        <begin position="1"/>
        <end position="13"/>
    </location>
</feature>
<evidence type="ECO:0000313" key="3">
    <source>
        <dbReference type="Proteomes" id="UP000238823"/>
    </source>
</evidence>
<proteinExistence type="predicted"/>
<name>A0A2S9YM44_9BACT</name>
<evidence type="ECO:0000256" key="1">
    <source>
        <dbReference type="SAM" id="MobiDB-lite"/>
    </source>
</evidence>
<evidence type="ECO:0000313" key="2">
    <source>
        <dbReference type="EMBL" id="PRQ06180.1"/>
    </source>
</evidence>
<organism evidence="2 3">
    <name type="scientific">Enhygromyxa salina</name>
    <dbReference type="NCBI Taxonomy" id="215803"/>
    <lineage>
        <taxon>Bacteria</taxon>
        <taxon>Pseudomonadati</taxon>
        <taxon>Myxococcota</taxon>
        <taxon>Polyangia</taxon>
        <taxon>Nannocystales</taxon>
        <taxon>Nannocystaceae</taxon>
        <taxon>Enhygromyxa</taxon>
    </lineage>
</organism>
<dbReference type="Gene3D" id="2.120.10.30">
    <property type="entry name" value="TolB, C-terminal domain"/>
    <property type="match status" value="1"/>
</dbReference>
<dbReference type="InterPro" id="IPR011042">
    <property type="entry name" value="6-blade_b-propeller_TolB-like"/>
</dbReference>
<reference evidence="2 3" key="1">
    <citation type="submission" date="2018-03" db="EMBL/GenBank/DDBJ databases">
        <title>Draft Genome Sequences of the Obligatory Marine Myxobacteria Enhygromyxa salina SWB007.</title>
        <authorList>
            <person name="Poehlein A."/>
            <person name="Moghaddam J.A."/>
            <person name="Harms H."/>
            <person name="Alanjari M."/>
            <person name="Koenig G.M."/>
            <person name="Daniel R."/>
            <person name="Schaeberle T.F."/>
        </authorList>
    </citation>
    <scope>NUCLEOTIDE SEQUENCE [LARGE SCALE GENOMIC DNA]</scope>
    <source>
        <strain evidence="2 3">SWB007</strain>
    </source>
</reference>
<dbReference type="Proteomes" id="UP000238823">
    <property type="component" value="Unassembled WGS sequence"/>
</dbReference>
<feature type="compositionally biased region" description="Low complexity" evidence="1">
    <location>
        <begin position="590"/>
        <end position="608"/>
    </location>
</feature>
<dbReference type="RefSeq" id="WP_146157935.1">
    <property type="nucleotide sequence ID" value="NZ_PVNL01000080.1"/>
</dbReference>